<dbReference type="InterPro" id="IPR017972">
    <property type="entry name" value="Cyt_P450_CS"/>
</dbReference>
<dbReference type="PANTHER" id="PTHR46696:SF1">
    <property type="entry name" value="CYTOCHROME P450 YJIB-RELATED"/>
    <property type="match status" value="1"/>
</dbReference>
<name>A0A2S9Q6K1_9HYPH</name>
<evidence type="ECO:0000313" key="4">
    <source>
        <dbReference type="EMBL" id="PRH84924.1"/>
    </source>
</evidence>
<dbReference type="GO" id="GO:0005506">
    <property type="term" value="F:iron ion binding"/>
    <property type="evidence" value="ECO:0007669"/>
    <property type="project" value="InterPro"/>
</dbReference>
<sequence length="406" mass="45613">MTEQAAQQFYSDIPTFSIAELDQDTHALFRKFRPETPFIRRDDGPLFILRAKDVVSLTTDERTRQIETELLQLRGVTSGPLFDFYDKCMLLSNGAAHKRRRGPMARTFAFKMVAEVRPKVRAMAEKLIDRHYEAGGMDLFEDYSAIIPAHTVAAILGMPEADIPKFARWIYIIARSLGTSWTEKDIPELEDACRQMTDYMYELVAERRQNPRGDFLSDYIAAIDENPEMTPLEAIMQIIIVVLGGSDTTRASMAIQTALLLEHREQWQAVCDDPSLIPGAVSEALRFEPSVASLPRLVLEDIEIGGHTLAPGSLLMLSTMSALRDPDVFGEPDRFDIRRTDHTRWHYVFGGGAHRCLGEALAKAELEEGLAALVSRVPQARLVGKLKVEGHGGIRSAENLRLEWTL</sequence>
<evidence type="ECO:0000256" key="2">
    <source>
        <dbReference type="ARBA" id="ARBA00010617"/>
    </source>
</evidence>
<keyword evidence="3" id="KW-0349">Heme</keyword>
<dbReference type="PANTHER" id="PTHR46696">
    <property type="entry name" value="P450, PUTATIVE (EUROFUNG)-RELATED"/>
    <property type="match status" value="1"/>
</dbReference>
<dbReference type="SUPFAM" id="SSF48264">
    <property type="entry name" value="Cytochrome P450"/>
    <property type="match status" value="1"/>
</dbReference>
<dbReference type="PROSITE" id="PS00086">
    <property type="entry name" value="CYTOCHROME_P450"/>
    <property type="match status" value="1"/>
</dbReference>
<evidence type="ECO:0000256" key="1">
    <source>
        <dbReference type="ARBA" id="ARBA00001971"/>
    </source>
</evidence>
<comment type="similarity">
    <text evidence="2 3">Belongs to the cytochrome P450 family.</text>
</comment>
<evidence type="ECO:0000256" key="3">
    <source>
        <dbReference type="RuleBase" id="RU000461"/>
    </source>
</evidence>
<dbReference type="InterPro" id="IPR001128">
    <property type="entry name" value="Cyt_P450"/>
</dbReference>
<reference evidence="4 5" key="1">
    <citation type="submission" date="2018-02" db="EMBL/GenBank/DDBJ databases">
        <title>Whole genome sequencing of endophytic bacterium.</title>
        <authorList>
            <person name="Eedara R."/>
            <person name="Podile A.R."/>
        </authorList>
    </citation>
    <scope>NUCLEOTIDE SEQUENCE [LARGE SCALE GENOMIC DNA]</scope>
    <source>
        <strain evidence="4 5">RP1T</strain>
    </source>
</reference>
<dbReference type="GO" id="GO:0020037">
    <property type="term" value="F:heme binding"/>
    <property type="evidence" value="ECO:0007669"/>
    <property type="project" value="InterPro"/>
</dbReference>
<dbReference type="Proteomes" id="UP000237682">
    <property type="component" value="Unassembled WGS sequence"/>
</dbReference>
<dbReference type="RefSeq" id="WP_105864510.1">
    <property type="nucleotide sequence ID" value="NZ_PUEJ01000010.1"/>
</dbReference>
<dbReference type="GO" id="GO:0004497">
    <property type="term" value="F:monooxygenase activity"/>
    <property type="evidence" value="ECO:0007669"/>
    <property type="project" value="UniProtKB-KW"/>
</dbReference>
<accession>A0A2S9Q6K1</accession>
<keyword evidence="5" id="KW-1185">Reference proteome</keyword>
<keyword evidence="3" id="KW-0560">Oxidoreductase</keyword>
<protein>
    <submittedName>
        <fullName evidence="4">Cytochrome P450</fullName>
    </submittedName>
</protein>
<keyword evidence="3" id="KW-0479">Metal-binding</keyword>
<dbReference type="Gene3D" id="1.10.630.10">
    <property type="entry name" value="Cytochrome P450"/>
    <property type="match status" value="1"/>
</dbReference>
<dbReference type="EMBL" id="PUEJ01000010">
    <property type="protein sequence ID" value="PRH84924.1"/>
    <property type="molecule type" value="Genomic_DNA"/>
</dbReference>
<evidence type="ECO:0000313" key="5">
    <source>
        <dbReference type="Proteomes" id="UP000237682"/>
    </source>
</evidence>
<dbReference type="AlphaFoldDB" id="A0A2S9Q6K1"/>
<dbReference type="GO" id="GO:0016705">
    <property type="term" value="F:oxidoreductase activity, acting on paired donors, with incorporation or reduction of molecular oxygen"/>
    <property type="evidence" value="ECO:0007669"/>
    <property type="project" value="InterPro"/>
</dbReference>
<gene>
    <name evidence="4" type="ORF">C5L14_23465</name>
</gene>
<dbReference type="InterPro" id="IPR036396">
    <property type="entry name" value="Cyt_P450_sf"/>
</dbReference>
<dbReference type="OrthoDB" id="9801155at2"/>
<keyword evidence="3" id="KW-0408">Iron</keyword>
<keyword evidence="3" id="KW-0503">Monooxygenase</keyword>
<comment type="caution">
    <text evidence="4">The sequence shown here is derived from an EMBL/GenBank/DDBJ whole genome shotgun (WGS) entry which is preliminary data.</text>
</comment>
<dbReference type="PRINTS" id="PR00385">
    <property type="entry name" value="P450"/>
</dbReference>
<comment type="cofactor">
    <cofactor evidence="1">
        <name>heme</name>
        <dbReference type="ChEBI" id="CHEBI:30413"/>
    </cofactor>
</comment>
<dbReference type="Pfam" id="PF00067">
    <property type="entry name" value="p450"/>
    <property type="match status" value="1"/>
</dbReference>
<organism evidence="4 5">
    <name type="scientific">Labrys okinawensis</name>
    <dbReference type="NCBI Taxonomy" id="346911"/>
    <lineage>
        <taxon>Bacteria</taxon>
        <taxon>Pseudomonadati</taxon>
        <taxon>Pseudomonadota</taxon>
        <taxon>Alphaproteobacteria</taxon>
        <taxon>Hyphomicrobiales</taxon>
        <taxon>Xanthobacteraceae</taxon>
        <taxon>Labrys</taxon>
    </lineage>
</organism>
<proteinExistence type="inferred from homology"/>